<proteinExistence type="predicted"/>
<dbReference type="AlphaFoldDB" id="A0A5B8RJP6"/>
<protein>
    <submittedName>
        <fullName evidence="1">Uncharacterized protein</fullName>
    </submittedName>
</protein>
<gene>
    <name evidence="1" type="ORF">KBTEX_04298</name>
</gene>
<accession>A0A5B8RJP6</accession>
<reference evidence="1" key="1">
    <citation type="submission" date="2019-06" db="EMBL/GenBank/DDBJ databases">
        <authorList>
            <person name="Murdoch R.W."/>
            <person name="Fathepure B."/>
        </authorList>
    </citation>
    <scope>NUCLEOTIDE SEQUENCE</scope>
</reference>
<sequence>MQATAYSAMFLVRISAVFFARTSPDSSIAKPAAIHMTRAPQTRK</sequence>
<organism evidence="1">
    <name type="scientific">uncultured organism</name>
    <dbReference type="NCBI Taxonomy" id="155900"/>
    <lineage>
        <taxon>unclassified sequences</taxon>
        <taxon>environmental samples</taxon>
    </lineage>
</organism>
<evidence type="ECO:0000313" key="1">
    <source>
        <dbReference type="EMBL" id="QEA07932.1"/>
    </source>
</evidence>
<name>A0A5B8RJP6_9ZZZZ</name>
<dbReference type="EMBL" id="MN079493">
    <property type="protein sequence ID" value="QEA07932.1"/>
    <property type="molecule type" value="Genomic_DNA"/>
</dbReference>